<dbReference type="InterPro" id="IPR010982">
    <property type="entry name" value="Lambda_DNA-bd_dom_sf"/>
</dbReference>
<accession>A0A916ZYS5</accession>
<protein>
    <submittedName>
        <fullName evidence="2">Transcriptional regulator</fullName>
    </submittedName>
</protein>
<dbReference type="SUPFAM" id="SSF47413">
    <property type="entry name" value="lambda repressor-like DNA-binding domains"/>
    <property type="match status" value="1"/>
</dbReference>
<name>A0A916ZYS5_9FLAO</name>
<reference evidence="2 3" key="1">
    <citation type="journal article" date="2014" name="Int. J. Syst. Evol. Microbiol.">
        <title>Complete genome sequence of Corynebacterium casei LMG S-19264T (=DSM 44701T), isolated from a smear-ripened cheese.</title>
        <authorList>
            <consortium name="US DOE Joint Genome Institute (JGI-PGF)"/>
            <person name="Walter F."/>
            <person name="Albersmeier A."/>
            <person name="Kalinowski J."/>
            <person name="Ruckert C."/>
        </authorList>
    </citation>
    <scope>NUCLEOTIDE SEQUENCE [LARGE SCALE GENOMIC DNA]</scope>
    <source>
        <strain evidence="2 3">CGMCC 1.12925</strain>
    </source>
</reference>
<dbReference type="Pfam" id="PF01381">
    <property type="entry name" value="HTH_3"/>
    <property type="match status" value="1"/>
</dbReference>
<dbReference type="Proteomes" id="UP000599688">
    <property type="component" value="Unassembled WGS sequence"/>
</dbReference>
<dbReference type="PANTHER" id="PTHR40455">
    <property type="entry name" value="ANTITOXIN HIGA"/>
    <property type="match status" value="1"/>
</dbReference>
<evidence type="ECO:0000259" key="1">
    <source>
        <dbReference type="PROSITE" id="PS50943"/>
    </source>
</evidence>
<organism evidence="2 3">
    <name type="scientific">Psychroflexus salis</name>
    <dbReference type="NCBI Taxonomy" id="1526574"/>
    <lineage>
        <taxon>Bacteria</taxon>
        <taxon>Pseudomonadati</taxon>
        <taxon>Bacteroidota</taxon>
        <taxon>Flavobacteriia</taxon>
        <taxon>Flavobacteriales</taxon>
        <taxon>Flavobacteriaceae</taxon>
        <taxon>Psychroflexus</taxon>
    </lineage>
</organism>
<comment type="caution">
    <text evidence="2">The sequence shown here is derived from an EMBL/GenBank/DDBJ whole genome shotgun (WGS) entry which is preliminary data.</text>
</comment>
<dbReference type="PROSITE" id="PS50943">
    <property type="entry name" value="HTH_CROC1"/>
    <property type="match status" value="1"/>
</dbReference>
<dbReference type="EMBL" id="BMGL01000011">
    <property type="protein sequence ID" value="GGE19156.1"/>
    <property type="molecule type" value="Genomic_DNA"/>
</dbReference>
<proteinExistence type="predicted"/>
<evidence type="ECO:0000313" key="3">
    <source>
        <dbReference type="Proteomes" id="UP000599688"/>
    </source>
</evidence>
<dbReference type="SMART" id="SM00530">
    <property type="entry name" value="HTH_XRE"/>
    <property type="match status" value="1"/>
</dbReference>
<sequence length="123" mass="14313">MNLRPIKNETDYRNALDRLEVIFDAPTDTKEGDEAEILSLMIENYENEHYPIESPDPIEAIKIRMEELNMRQKDLVGVIGGKSRVSEILNRKKKLTVEMIRELERILQISASVLVNNYQLVKK</sequence>
<evidence type="ECO:0000313" key="2">
    <source>
        <dbReference type="EMBL" id="GGE19156.1"/>
    </source>
</evidence>
<dbReference type="GO" id="GO:0006355">
    <property type="term" value="P:regulation of DNA-templated transcription"/>
    <property type="evidence" value="ECO:0007669"/>
    <property type="project" value="InterPro"/>
</dbReference>
<dbReference type="PANTHER" id="PTHR40455:SF1">
    <property type="entry name" value="ANTITOXIN HIGA"/>
    <property type="match status" value="1"/>
</dbReference>
<dbReference type="Gene3D" id="1.10.260.40">
    <property type="entry name" value="lambda repressor-like DNA-binding domains"/>
    <property type="match status" value="1"/>
</dbReference>
<keyword evidence="3" id="KW-1185">Reference proteome</keyword>
<dbReference type="AlphaFoldDB" id="A0A916ZYS5"/>
<dbReference type="RefSeq" id="WP_188406747.1">
    <property type="nucleotide sequence ID" value="NZ_BMGL01000011.1"/>
</dbReference>
<gene>
    <name evidence="2" type="ORF">GCM10010831_20370</name>
</gene>
<feature type="domain" description="HTH cro/C1-type" evidence="1">
    <location>
        <begin position="61"/>
        <end position="114"/>
    </location>
</feature>
<dbReference type="InterPro" id="IPR039060">
    <property type="entry name" value="Antitox_HigA"/>
</dbReference>
<dbReference type="InterPro" id="IPR001387">
    <property type="entry name" value="Cro/C1-type_HTH"/>
</dbReference>
<dbReference type="GO" id="GO:0001046">
    <property type="term" value="F:core promoter sequence-specific DNA binding"/>
    <property type="evidence" value="ECO:0007669"/>
    <property type="project" value="TreeGrafter"/>
</dbReference>